<dbReference type="PANTHER" id="PTHR42648">
    <property type="entry name" value="TRANSPOSASE, PUTATIVE-RELATED"/>
    <property type="match status" value="1"/>
</dbReference>
<dbReference type="Pfam" id="PF07727">
    <property type="entry name" value="RVT_2"/>
    <property type="match status" value="1"/>
</dbReference>
<dbReference type="InterPro" id="IPR012337">
    <property type="entry name" value="RNaseH-like_sf"/>
</dbReference>
<sequence length="249" mass="28061">MGKSKKKSHKPKSKDTNKEKLYLLYMDLCGPMRVESVNEKKYILVIIDDYSQFTWVKCLRSKDEAPDFIIKFFKMIQVRLKVGISHETSIARSLQQNGVVERQAVGTACYTQNRSIVCLSYGKTPYELLHGKLPDLSVDPPAPAVIASIAKVIDPVLAESTGSSSSTTVDQDAPSLTTQEELNEFERLEVWELVPQPDKVMVITLKWIYKVKVDELGGILKNKARLVTCGYRQDEGIDFEESFAPVARL</sequence>
<dbReference type="InterPro" id="IPR039537">
    <property type="entry name" value="Retrotran_Ty1/copia-like"/>
</dbReference>
<dbReference type="GO" id="GO:0016787">
    <property type="term" value="F:hydrolase activity"/>
    <property type="evidence" value="ECO:0007669"/>
    <property type="project" value="UniProtKB-KW"/>
</dbReference>
<protein>
    <submittedName>
        <fullName evidence="4">Integrase, catalytic region, zinc finger, CCHC-type, peptidase aspartic, catalytic</fullName>
    </submittedName>
</protein>
<dbReference type="EMBL" id="BKCJ010010004">
    <property type="protein sequence ID" value="GEU89627.1"/>
    <property type="molecule type" value="Genomic_DNA"/>
</dbReference>
<dbReference type="PANTHER" id="PTHR42648:SF32">
    <property type="entry name" value="RIBONUCLEASE H-LIKE DOMAIN, GAG-PRE-INTEGRASE DOMAIN PROTEIN-RELATED"/>
    <property type="match status" value="1"/>
</dbReference>
<gene>
    <name evidence="4" type="ORF">Tci_061605</name>
</gene>
<evidence type="ECO:0000259" key="3">
    <source>
        <dbReference type="Pfam" id="PF07727"/>
    </source>
</evidence>
<dbReference type="InterPro" id="IPR036397">
    <property type="entry name" value="RNaseH_sf"/>
</dbReference>
<keyword evidence="2" id="KW-0378">Hydrolase</keyword>
<dbReference type="GO" id="GO:0003676">
    <property type="term" value="F:nucleic acid binding"/>
    <property type="evidence" value="ECO:0007669"/>
    <property type="project" value="InterPro"/>
</dbReference>
<dbReference type="Gene3D" id="3.30.420.10">
    <property type="entry name" value="Ribonuclease H-like superfamily/Ribonuclease H"/>
    <property type="match status" value="1"/>
</dbReference>
<accession>A0A6L2NVI6</accession>
<reference evidence="4" key="1">
    <citation type="journal article" date="2019" name="Sci. Rep.">
        <title>Draft genome of Tanacetum cinerariifolium, the natural source of mosquito coil.</title>
        <authorList>
            <person name="Yamashiro T."/>
            <person name="Shiraishi A."/>
            <person name="Satake H."/>
            <person name="Nakayama K."/>
        </authorList>
    </citation>
    <scope>NUCLEOTIDE SEQUENCE</scope>
</reference>
<evidence type="ECO:0000256" key="2">
    <source>
        <dbReference type="ARBA" id="ARBA00022801"/>
    </source>
</evidence>
<proteinExistence type="predicted"/>
<dbReference type="InterPro" id="IPR013103">
    <property type="entry name" value="RVT_2"/>
</dbReference>
<organism evidence="4">
    <name type="scientific">Tanacetum cinerariifolium</name>
    <name type="common">Dalmatian daisy</name>
    <name type="synonym">Chrysanthemum cinerariifolium</name>
    <dbReference type="NCBI Taxonomy" id="118510"/>
    <lineage>
        <taxon>Eukaryota</taxon>
        <taxon>Viridiplantae</taxon>
        <taxon>Streptophyta</taxon>
        <taxon>Embryophyta</taxon>
        <taxon>Tracheophyta</taxon>
        <taxon>Spermatophyta</taxon>
        <taxon>Magnoliopsida</taxon>
        <taxon>eudicotyledons</taxon>
        <taxon>Gunneridae</taxon>
        <taxon>Pentapetalae</taxon>
        <taxon>asterids</taxon>
        <taxon>campanulids</taxon>
        <taxon>Asterales</taxon>
        <taxon>Asteraceae</taxon>
        <taxon>Asteroideae</taxon>
        <taxon>Anthemideae</taxon>
        <taxon>Anthemidinae</taxon>
        <taxon>Tanacetum</taxon>
    </lineage>
</organism>
<keyword evidence="1" id="KW-0479">Metal-binding</keyword>
<dbReference type="AlphaFoldDB" id="A0A6L2NVI6"/>
<evidence type="ECO:0000256" key="1">
    <source>
        <dbReference type="ARBA" id="ARBA00022723"/>
    </source>
</evidence>
<dbReference type="GO" id="GO:0046872">
    <property type="term" value="F:metal ion binding"/>
    <property type="evidence" value="ECO:0007669"/>
    <property type="project" value="UniProtKB-KW"/>
</dbReference>
<dbReference type="SUPFAM" id="SSF53098">
    <property type="entry name" value="Ribonuclease H-like"/>
    <property type="match status" value="1"/>
</dbReference>
<name>A0A6L2NVI6_TANCI</name>
<comment type="caution">
    <text evidence="4">The sequence shown here is derived from an EMBL/GenBank/DDBJ whole genome shotgun (WGS) entry which is preliminary data.</text>
</comment>
<feature type="domain" description="Reverse transcriptase Ty1/copia-type" evidence="3">
    <location>
        <begin position="189"/>
        <end position="249"/>
    </location>
</feature>
<evidence type="ECO:0000313" key="4">
    <source>
        <dbReference type="EMBL" id="GEU89627.1"/>
    </source>
</evidence>